<proteinExistence type="predicted"/>
<name>A0A2I0A7T5_9ASPA</name>
<accession>A0A2I0A7T5</accession>
<evidence type="ECO:0000313" key="3">
    <source>
        <dbReference type="Proteomes" id="UP000236161"/>
    </source>
</evidence>
<sequence>MHRSGSTTRASDEYYLSTAQAAVGRSVMDIDHLPTYDPQSDIAKKEAARLKFAESMVHLIPLVIIICGMVLWLFSNPEIELTSKDDSILARIKNMSIDGYSNWNGTSMTTIGMDDLDPIDGIGTDETGRGVKNDVQI</sequence>
<dbReference type="Proteomes" id="UP000236161">
    <property type="component" value="Unassembled WGS sequence"/>
</dbReference>
<dbReference type="OrthoDB" id="759788at2759"/>
<gene>
    <name evidence="2" type="ORF">AXF42_Ash002987</name>
</gene>
<dbReference type="EMBL" id="KZ452013">
    <property type="protein sequence ID" value="PKA51620.1"/>
    <property type="molecule type" value="Genomic_DNA"/>
</dbReference>
<protein>
    <submittedName>
        <fullName evidence="2">Uncharacterized protein</fullName>
    </submittedName>
</protein>
<keyword evidence="1" id="KW-1133">Transmembrane helix</keyword>
<dbReference type="AlphaFoldDB" id="A0A2I0A7T5"/>
<keyword evidence="1" id="KW-0472">Membrane</keyword>
<evidence type="ECO:0000256" key="1">
    <source>
        <dbReference type="SAM" id="Phobius"/>
    </source>
</evidence>
<dbReference type="STRING" id="1088818.A0A2I0A7T5"/>
<evidence type="ECO:0000313" key="2">
    <source>
        <dbReference type="EMBL" id="PKA51620.1"/>
    </source>
</evidence>
<feature type="transmembrane region" description="Helical" evidence="1">
    <location>
        <begin position="55"/>
        <end position="74"/>
    </location>
</feature>
<keyword evidence="1" id="KW-0812">Transmembrane</keyword>
<dbReference type="PANTHER" id="PTHR34189:SF4">
    <property type="entry name" value="TRANSMEMBRANE PROTEIN"/>
    <property type="match status" value="1"/>
</dbReference>
<reference evidence="2 3" key="1">
    <citation type="journal article" date="2017" name="Nature">
        <title>The Apostasia genome and the evolution of orchids.</title>
        <authorList>
            <person name="Zhang G.Q."/>
            <person name="Liu K.W."/>
            <person name="Li Z."/>
            <person name="Lohaus R."/>
            <person name="Hsiao Y.Y."/>
            <person name="Niu S.C."/>
            <person name="Wang J.Y."/>
            <person name="Lin Y.C."/>
            <person name="Xu Q."/>
            <person name="Chen L.J."/>
            <person name="Yoshida K."/>
            <person name="Fujiwara S."/>
            <person name="Wang Z.W."/>
            <person name="Zhang Y.Q."/>
            <person name="Mitsuda N."/>
            <person name="Wang M."/>
            <person name="Liu G.H."/>
            <person name="Pecoraro L."/>
            <person name="Huang H.X."/>
            <person name="Xiao X.J."/>
            <person name="Lin M."/>
            <person name="Wu X.Y."/>
            <person name="Wu W.L."/>
            <person name="Chen Y.Y."/>
            <person name="Chang S.B."/>
            <person name="Sakamoto S."/>
            <person name="Ohme-Takagi M."/>
            <person name="Yagi M."/>
            <person name="Zeng S.J."/>
            <person name="Shen C.Y."/>
            <person name="Yeh C.M."/>
            <person name="Luo Y.B."/>
            <person name="Tsai W.C."/>
            <person name="Van de Peer Y."/>
            <person name="Liu Z.J."/>
        </authorList>
    </citation>
    <scope>NUCLEOTIDE SEQUENCE [LARGE SCALE GENOMIC DNA]</scope>
    <source>
        <strain evidence="3">cv. Shenzhen</strain>
        <tissue evidence="2">Stem</tissue>
    </source>
</reference>
<dbReference type="PANTHER" id="PTHR34189">
    <property type="entry name" value="TRANSMEMBRANE PROTEIN"/>
    <property type="match status" value="1"/>
</dbReference>
<organism evidence="2 3">
    <name type="scientific">Apostasia shenzhenica</name>
    <dbReference type="NCBI Taxonomy" id="1088818"/>
    <lineage>
        <taxon>Eukaryota</taxon>
        <taxon>Viridiplantae</taxon>
        <taxon>Streptophyta</taxon>
        <taxon>Embryophyta</taxon>
        <taxon>Tracheophyta</taxon>
        <taxon>Spermatophyta</taxon>
        <taxon>Magnoliopsida</taxon>
        <taxon>Liliopsida</taxon>
        <taxon>Asparagales</taxon>
        <taxon>Orchidaceae</taxon>
        <taxon>Apostasioideae</taxon>
        <taxon>Apostasia</taxon>
    </lineage>
</organism>
<keyword evidence="3" id="KW-1185">Reference proteome</keyword>